<dbReference type="GO" id="GO:0009007">
    <property type="term" value="F:site-specific DNA-methyltransferase (adenine-specific) activity"/>
    <property type="evidence" value="ECO:0007669"/>
    <property type="project" value="UniProtKB-EC"/>
</dbReference>
<evidence type="ECO:0000313" key="8">
    <source>
        <dbReference type="EMBL" id="MBA9005009.1"/>
    </source>
</evidence>
<dbReference type="InterPro" id="IPR050953">
    <property type="entry name" value="N4_N6_ade-DNA_methylase"/>
</dbReference>
<evidence type="ECO:0000256" key="2">
    <source>
        <dbReference type="ARBA" id="ARBA00022603"/>
    </source>
</evidence>
<gene>
    <name evidence="8" type="ORF">HNR21_003891</name>
</gene>
<evidence type="ECO:0000256" key="1">
    <source>
        <dbReference type="ARBA" id="ARBA00011900"/>
    </source>
</evidence>
<evidence type="ECO:0000256" key="3">
    <source>
        <dbReference type="ARBA" id="ARBA00022679"/>
    </source>
</evidence>
<name>A0A7W3R9U4_9ACTN</name>
<dbReference type="RefSeq" id="WP_182706311.1">
    <property type="nucleotide sequence ID" value="NZ_JACJII010000001.1"/>
</dbReference>
<dbReference type="InterPro" id="IPR054277">
    <property type="entry name" value="DUF7008"/>
</dbReference>
<dbReference type="Pfam" id="PF07669">
    <property type="entry name" value="Eco57I"/>
    <property type="match status" value="1"/>
</dbReference>
<feature type="domain" description="DUF7008" evidence="7">
    <location>
        <begin position="838"/>
        <end position="1211"/>
    </location>
</feature>
<keyword evidence="4" id="KW-0949">S-adenosyl-L-methionine</keyword>
<dbReference type="EC" id="2.1.1.72" evidence="1"/>
<evidence type="ECO:0000313" key="9">
    <source>
        <dbReference type="Proteomes" id="UP000539313"/>
    </source>
</evidence>
<dbReference type="GO" id="GO:0006304">
    <property type="term" value="P:DNA modification"/>
    <property type="evidence" value="ECO:0007669"/>
    <property type="project" value="InterPro"/>
</dbReference>
<comment type="catalytic activity">
    <reaction evidence="5">
        <text>a 2'-deoxyadenosine in DNA + S-adenosyl-L-methionine = an N(6)-methyl-2'-deoxyadenosine in DNA + S-adenosyl-L-homocysteine + H(+)</text>
        <dbReference type="Rhea" id="RHEA:15197"/>
        <dbReference type="Rhea" id="RHEA-COMP:12418"/>
        <dbReference type="Rhea" id="RHEA-COMP:12419"/>
        <dbReference type="ChEBI" id="CHEBI:15378"/>
        <dbReference type="ChEBI" id="CHEBI:57856"/>
        <dbReference type="ChEBI" id="CHEBI:59789"/>
        <dbReference type="ChEBI" id="CHEBI:90615"/>
        <dbReference type="ChEBI" id="CHEBI:90616"/>
        <dbReference type="EC" id="2.1.1.72"/>
    </reaction>
</comment>
<comment type="caution">
    <text evidence="8">The sequence shown here is derived from an EMBL/GenBank/DDBJ whole genome shotgun (WGS) entry which is preliminary data.</text>
</comment>
<dbReference type="GO" id="GO:0003676">
    <property type="term" value="F:nucleic acid binding"/>
    <property type="evidence" value="ECO:0007669"/>
    <property type="project" value="InterPro"/>
</dbReference>
<keyword evidence="3" id="KW-0808">Transferase</keyword>
<dbReference type="Proteomes" id="UP000539313">
    <property type="component" value="Unassembled WGS sequence"/>
</dbReference>
<dbReference type="InterPro" id="IPR011639">
    <property type="entry name" value="MethylTrfase_TaqI-like_dom"/>
</dbReference>
<dbReference type="PRINTS" id="PR00507">
    <property type="entry name" value="N12N6MTFRASE"/>
</dbReference>
<dbReference type="Gene3D" id="3.40.50.150">
    <property type="entry name" value="Vaccinia Virus protein VP39"/>
    <property type="match status" value="1"/>
</dbReference>
<accession>A0A7W3R9U4</accession>
<evidence type="ECO:0000256" key="5">
    <source>
        <dbReference type="ARBA" id="ARBA00047942"/>
    </source>
</evidence>
<dbReference type="EMBL" id="JACJII010000001">
    <property type="protein sequence ID" value="MBA9005009.1"/>
    <property type="molecule type" value="Genomic_DNA"/>
</dbReference>
<dbReference type="GO" id="GO:0032259">
    <property type="term" value="P:methylation"/>
    <property type="evidence" value="ECO:0007669"/>
    <property type="project" value="UniProtKB-KW"/>
</dbReference>
<dbReference type="InterPro" id="IPR029063">
    <property type="entry name" value="SAM-dependent_MTases_sf"/>
</dbReference>
<keyword evidence="9" id="KW-1185">Reference proteome</keyword>
<dbReference type="Pfam" id="PF22654">
    <property type="entry name" value="DUF7008"/>
    <property type="match status" value="1"/>
</dbReference>
<dbReference type="AlphaFoldDB" id="A0A7W3R9U4"/>
<dbReference type="PROSITE" id="PS00092">
    <property type="entry name" value="N6_MTASE"/>
    <property type="match status" value="1"/>
</dbReference>
<organism evidence="8 9">
    <name type="scientific">Thermomonospora cellulosilytica</name>
    <dbReference type="NCBI Taxonomy" id="1411118"/>
    <lineage>
        <taxon>Bacteria</taxon>
        <taxon>Bacillati</taxon>
        <taxon>Actinomycetota</taxon>
        <taxon>Actinomycetes</taxon>
        <taxon>Streptosporangiales</taxon>
        <taxon>Thermomonosporaceae</taxon>
        <taxon>Thermomonospora</taxon>
    </lineage>
</organism>
<evidence type="ECO:0000259" key="6">
    <source>
        <dbReference type="Pfam" id="PF07669"/>
    </source>
</evidence>
<dbReference type="InterPro" id="IPR002052">
    <property type="entry name" value="DNA_methylase_N6_adenine_CS"/>
</dbReference>
<dbReference type="PANTHER" id="PTHR33841:SF1">
    <property type="entry name" value="DNA METHYLTRANSFERASE A"/>
    <property type="match status" value="1"/>
</dbReference>
<keyword evidence="2" id="KW-0489">Methyltransferase</keyword>
<reference evidence="8 9" key="1">
    <citation type="submission" date="2020-08" db="EMBL/GenBank/DDBJ databases">
        <title>Sequencing the genomes of 1000 actinobacteria strains.</title>
        <authorList>
            <person name="Klenk H.-P."/>
        </authorList>
    </citation>
    <scope>NUCLEOTIDE SEQUENCE [LARGE SCALE GENOMIC DNA]</scope>
    <source>
        <strain evidence="8 9">DSM 45823</strain>
    </source>
</reference>
<sequence length="1212" mass="137664">MIDPAALLADLRPQVRALENDLRERAAEVADYDAALRAEWKEAQRRSRTAAVYESWLEERVTQAAVAWVLGTVFLRFCEDNELIDDPYLAGPGERLEQAKDRQRVFFEQPENATKTDREWIAEGFAAMGEASPVARRLFDEAHNPMWRITPSLEAAKALIDFWRRTRTTDEGVALVHDFTDPEWDTRFLGDLYQDLSDHARKTYALLQTPEFVEEFILDLTLKEAIDEFGLDPEPPEACPPELELPRGLRLIDPTCGSGHFLLGAFHRLLAEWERRAPGADRWVLINRCLYSVHGVDKNPFAVAIARFRMLIACMRAGGVRRLADSPDFLINIAVGDSLLHGRDAYGMIQRTLDGEDGPFFYATEDVLEYAKSVDILGVGSYHVVVGNPPYITVKDNDEKLNYRKAYKSCSGQYALSVPFAERFFQLAIRGGQDRQGSGYVGQITANSFMKREFGKKLIEEFFHTIELTHVIDASGAFIPGHGTPTVILIGRRVWPRDRPVLAVLSIRGEPAPPSDPANGEVWRSIVNQIREPDPNNPWVTVAYLPRERFTHHPWSLGGGGLGELRKFLEDGTSRTIASTVDSIGFNLVTREDDAFMRGAGALRRIGAQPQHCRLLTEGQMVRDWGFNGGTLSLFPYNPTTLKAEISTKEERALWPLRTPLKNRKALSGTQEEQGLQWYEYSSFSPSRTSSKFLIAFSFVATHPHFSLRTDGRAFIRTAPVIKLPTNTDESTHLGILGALNSSAACFWLKMVSHDKGAQGVNEGFKSQEWERFYEFTSTKLLDFPLPQQLPASYARQLNNLAQQAAAFEPSQTCKRAVPTAATIEGDQQQYAELRERMIALQEELDWEVYRLYGLLTDEEAAELVADPEAVPEVRLGERAFEIVLARKVAAGETETQWFARHGSTPITEVPSHWPEEYRRVVEKRIEVIERRPKTIGLIERPEYKRRWASEPWDKKVEKALREWLLDRCEDEGLWFQLDDSGVRQPRVMTVARLADRLRDDEDFQSVLRLYAGDDAEPVKVLAEIIDGEHVPFLAALRYKDSGLRKREQWEKTWELQRQEDATGERLDIPVPPKYVSGDFIKGSYWSNRGKLDVPKERFISYPGGSPDGDGSLLLGWAGWDHRQQAHALAVLIEERTSRDGWDKERLVPLIAGLAEVMPWVRQWHGEVDPAFGMSPADAYDSVLEEHMRRHGLSFEDLKGWRPPKKRGGRKK</sequence>
<protein>
    <recommendedName>
        <fullName evidence="1">site-specific DNA-methyltransferase (adenine-specific)</fullName>
        <ecNumber evidence="1">2.1.1.72</ecNumber>
    </recommendedName>
</protein>
<proteinExistence type="predicted"/>
<dbReference type="NCBIfam" id="NF033451">
    <property type="entry name" value="BREX_2_MTaseX"/>
    <property type="match status" value="1"/>
</dbReference>
<evidence type="ECO:0000256" key="4">
    <source>
        <dbReference type="ARBA" id="ARBA00022691"/>
    </source>
</evidence>
<dbReference type="SUPFAM" id="SSF53335">
    <property type="entry name" value="S-adenosyl-L-methionine-dependent methyltransferases"/>
    <property type="match status" value="1"/>
</dbReference>
<dbReference type="PANTHER" id="PTHR33841">
    <property type="entry name" value="DNA METHYLTRANSFERASE YEEA-RELATED"/>
    <property type="match status" value="1"/>
</dbReference>
<evidence type="ECO:0000259" key="7">
    <source>
        <dbReference type="Pfam" id="PF22654"/>
    </source>
</evidence>
<feature type="domain" description="Type II methyltransferase M.TaqI-like" evidence="6">
    <location>
        <begin position="293"/>
        <end position="474"/>
    </location>
</feature>